<evidence type="ECO:0000313" key="1">
    <source>
        <dbReference type="EMBL" id="MBR0598818.1"/>
    </source>
</evidence>
<gene>
    <name evidence="1" type="ORF">KCX82_13085</name>
</gene>
<proteinExistence type="predicted"/>
<dbReference type="AlphaFoldDB" id="A0A8J7W470"/>
<keyword evidence="2" id="KW-1185">Reference proteome</keyword>
<name>A0A8J7W470_9FIRM</name>
<evidence type="ECO:0000313" key="2">
    <source>
        <dbReference type="Proteomes" id="UP000675664"/>
    </source>
</evidence>
<dbReference type="Proteomes" id="UP000675664">
    <property type="component" value="Unassembled WGS sequence"/>
</dbReference>
<protein>
    <submittedName>
        <fullName evidence="1">Uncharacterized protein</fullName>
    </submittedName>
</protein>
<reference evidence="1" key="2">
    <citation type="submission" date="2021-04" db="EMBL/GenBank/DDBJ databases">
        <authorList>
            <person name="Liu J."/>
        </authorList>
    </citation>
    <scope>NUCLEOTIDE SEQUENCE</scope>
    <source>
        <strain evidence="1">BAD-6</strain>
    </source>
</reference>
<organism evidence="1 2">
    <name type="scientific">Sinanaerobacter chloroacetimidivorans</name>
    <dbReference type="NCBI Taxonomy" id="2818044"/>
    <lineage>
        <taxon>Bacteria</taxon>
        <taxon>Bacillati</taxon>
        <taxon>Bacillota</taxon>
        <taxon>Clostridia</taxon>
        <taxon>Peptostreptococcales</taxon>
        <taxon>Anaerovoracaceae</taxon>
        <taxon>Sinanaerobacter</taxon>
    </lineage>
</organism>
<reference evidence="1" key="1">
    <citation type="submission" date="2021-04" db="EMBL/GenBank/DDBJ databases">
        <title>Sinoanaerobacter chloroacetimidivorans sp. nov., an obligate anaerobic bacterium isolated from anaerobic sludge.</title>
        <authorList>
            <person name="Bao Y."/>
        </authorList>
    </citation>
    <scope>NUCLEOTIDE SEQUENCE</scope>
    <source>
        <strain evidence="1">BAD-6</strain>
    </source>
</reference>
<dbReference type="EMBL" id="JAGSND010000008">
    <property type="protein sequence ID" value="MBR0598818.1"/>
    <property type="molecule type" value="Genomic_DNA"/>
</dbReference>
<dbReference type="RefSeq" id="WP_227018940.1">
    <property type="nucleotide sequence ID" value="NZ_JAGSND010000008.1"/>
</dbReference>
<sequence length="186" mass="21789">MNSNGHNQDTFPSGQVNLNNRLRRLWSQLAMWRRDYLVSLASGYGDLQLIEDKLYHVTQDFGNVFETFFGVVFANRMEYYFTVQASILNEIANAINMGNQEAADTATRRLYENVDDMSAYLASINPYWNEVNLRSLFYEYYRETVLEIINILAGNQEEAIRIYQTLEDYVLEIADYLTRGFVEFFT</sequence>
<comment type="caution">
    <text evidence="1">The sequence shown here is derived from an EMBL/GenBank/DDBJ whole genome shotgun (WGS) entry which is preliminary data.</text>
</comment>
<accession>A0A8J7W470</accession>